<protein>
    <recommendedName>
        <fullName evidence="5">Reverse transcriptase Ty1/copia-type domain-containing protein</fullName>
    </recommendedName>
</protein>
<evidence type="ECO:0000313" key="3">
    <source>
        <dbReference type="EMBL" id="MBW0477382.1"/>
    </source>
</evidence>
<organism evidence="3 4">
    <name type="scientific">Austropuccinia psidii MF-1</name>
    <dbReference type="NCBI Taxonomy" id="1389203"/>
    <lineage>
        <taxon>Eukaryota</taxon>
        <taxon>Fungi</taxon>
        <taxon>Dikarya</taxon>
        <taxon>Basidiomycota</taxon>
        <taxon>Pucciniomycotina</taxon>
        <taxon>Pucciniomycetes</taxon>
        <taxon>Pucciniales</taxon>
        <taxon>Sphaerophragmiaceae</taxon>
        <taxon>Austropuccinia</taxon>
    </lineage>
</organism>
<feature type="domain" description="Retrovirus-related Pol polyprotein from transposon TNT 1-94-like beta-barrel" evidence="2">
    <location>
        <begin position="20"/>
        <end position="97"/>
    </location>
</feature>
<dbReference type="Proteomes" id="UP000765509">
    <property type="component" value="Unassembled WGS sequence"/>
</dbReference>
<comment type="caution">
    <text evidence="3">The sequence shown here is derived from an EMBL/GenBank/DDBJ whole genome shotgun (WGS) entry which is preliminary data.</text>
</comment>
<accession>A0A9Q3C593</accession>
<name>A0A9Q3C593_9BASI</name>
<evidence type="ECO:0000313" key="4">
    <source>
        <dbReference type="Proteomes" id="UP000765509"/>
    </source>
</evidence>
<evidence type="ECO:0000259" key="1">
    <source>
        <dbReference type="Pfam" id="PF07727"/>
    </source>
</evidence>
<dbReference type="Pfam" id="PF22936">
    <property type="entry name" value="Pol_BBD"/>
    <property type="match status" value="1"/>
</dbReference>
<feature type="domain" description="Reverse transcriptase Ty1/copia-type" evidence="1">
    <location>
        <begin position="277"/>
        <end position="475"/>
    </location>
</feature>
<sequence>MAQALATYLEQQQPSSQQLIIDCGATHHMFNNLKLFSSSLKPTSIQVATGDVNSNLTAVGIGTVKIISNNKILTVEKCLYVPGLKCMLISLLQLFKEELTVNRRDNTFNLMSQGKEILRGKIINKLMISTYSIPTSLFTSSDKTPWHDRLGHPGPAVLKLLGIEADKNNCLICEANKSHRQALNTLDCVHMDIDIEERNNEALPTQQPRIKIIGLQNPMLIDLAVNNINILPYKRRRNALLTTVNEAPNMYSKAIKSKYNSLWQQAINNELTNMEALKGFTQSPGIDFDKTYAPTGRLNSLRTLIAFACTNNLQFHQIDVKYAFLNTPLKETVYLAIPQGLNLEKQKYCLRLNKAMNGLWHAPVAWYKRLKSWLTKVNVSACVLDPCVFHRPGKYPTWLYVHVDNITSFGNNTEDFKKEIGKEFEIKDIGPADLMLGVKIHQMGDGISLNQQHFTEALLEQYGMNACKMVVTPLTPNEHLCPATTEEVESFINLKTNYRSAIGSINYLISET</sequence>
<reference evidence="3" key="1">
    <citation type="submission" date="2021-03" db="EMBL/GenBank/DDBJ databases">
        <title>Draft genome sequence of rust myrtle Austropuccinia psidii MF-1, a brazilian biotype.</title>
        <authorList>
            <person name="Quecine M.C."/>
            <person name="Pachon D.M.R."/>
            <person name="Bonatelli M.L."/>
            <person name="Correr F.H."/>
            <person name="Franceschini L.M."/>
            <person name="Leite T.F."/>
            <person name="Margarido G.R.A."/>
            <person name="Almeida C.A."/>
            <person name="Ferrarezi J.A."/>
            <person name="Labate C.A."/>
        </authorList>
    </citation>
    <scope>NUCLEOTIDE SEQUENCE</scope>
    <source>
        <strain evidence="3">MF-1</strain>
    </source>
</reference>
<dbReference type="InterPro" id="IPR013103">
    <property type="entry name" value="RVT_2"/>
</dbReference>
<proteinExistence type="predicted"/>
<keyword evidence="4" id="KW-1185">Reference proteome</keyword>
<dbReference type="AlphaFoldDB" id="A0A9Q3C593"/>
<dbReference type="Pfam" id="PF07727">
    <property type="entry name" value="RVT_2"/>
    <property type="match status" value="1"/>
</dbReference>
<evidence type="ECO:0000259" key="2">
    <source>
        <dbReference type="Pfam" id="PF22936"/>
    </source>
</evidence>
<dbReference type="EMBL" id="AVOT02004792">
    <property type="protein sequence ID" value="MBW0477382.1"/>
    <property type="molecule type" value="Genomic_DNA"/>
</dbReference>
<evidence type="ECO:0008006" key="5">
    <source>
        <dbReference type="Google" id="ProtNLM"/>
    </source>
</evidence>
<gene>
    <name evidence="3" type="ORF">O181_017097</name>
</gene>
<dbReference type="InterPro" id="IPR054722">
    <property type="entry name" value="PolX-like_BBD"/>
</dbReference>